<dbReference type="AlphaFoldDB" id="A0ABD0JZI2"/>
<evidence type="ECO:0000313" key="1">
    <source>
        <dbReference type="EMBL" id="KAK7480122.1"/>
    </source>
</evidence>
<accession>A0ABD0JZI2</accession>
<dbReference type="EMBL" id="JACVVK020000287">
    <property type="protein sequence ID" value="KAK7480122.1"/>
    <property type="molecule type" value="Genomic_DNA"/>
</dbReference>
<dbReference type="Proteomes" id="UP001519460">
    <property type="component" value="Unassembled WGS sequence"/>
</dbReference>
<keyword evidence="2" id="KW-1185">Reference proteome</keyword>
<evidence type="ECO:0000313" key="2">
    <source>
        <dbReference type="Proteomes" id="UP001519460"/>
    </source>
</evidence>
<proteinExistence type="predicted"/>
<gene>
    <name evidence="1" type="ORF">BaRGS_00028606</name>
</gene>
<name>A0ABD0JZI2_9CAEN</name>
<organism evidence="1 2">
    <name type="scientific">Batillaria attramentaria</name>
    <dbReference type="NCBI Taxonomy" id="370345"/>
    <lineage>
        <taxon>Eukaryota</taxon>
        <taxon>Metazoa</taxon>
        <taxon>Spiralia</taxon>
        <taxon>Lophotrochozoa</taxon>
        <taxon>Mollusca</taxon>
        <taxon>Gastropoda</taxon>
        <taxon>Caenogastropoda</taxon>
        <taxon>Sorbeoconcha</taxon>
        <taxon>Cerithioidea</taxon>
        <taxon>Batillariidae</taxon>
        <taxon>Batillaria</taxon>
    </lineage>
</organism>
<sequence length="113" mass="12759">MHPSQTIGHYTYPQSQRTSSCCPRLCEGYDLFLRHSPRVRSTAWEPIRLREPHGGSSEPLRCDAPLGSPGPVCTQSQCDRGIQSIVSIAARLQQTPHRALFTGNLRRREIEFD</sequence>
<protein>
    <submittedName>
        <fullName evidence="1">Uncharacterized protein</fullName>
    </submittedName>
</protein>
<comment type="caution">
    <text evidence="1">The sequence shown here is derived from an EMBL/GenBank/DDBJ whole genome shotgun (WGS) entry which is preliminary data.</text>
</comment>
<reference evidence="1 2" key="1">
    <citation type="journal article" date="2023" name="Sci. Data">
        <title>Genome assembly of the Korean intertidal mud-creeper Batillaria attramentaria.</title>
        <authorList>
            <person name="Patra A.K."/>
            <person name="Ho P.T."/>
            <person name="Jun S."/>
            <person name="Lee S.J."/>
            <person name="Kim Y."/>
            <person name="Won Y.J."/>
        </authorList>
    </citation>
    <scope>NUCLEOTIDE SEQUENCE [LARGE SCALE GENOMIC DNA]</scope>
    <source>
        <strain evidence="1">Wonlab-2016</strain>
    </source>
</reference>